<keyword evidence="5" id="KW-1185">Reference proteome</keyword>
<dbReference type="InterPro" id="IPR017972">
    <property type="entry name" value="Cyt_P450_CS"/>
</dbReference>
<dbReference type="FunFam" id="1.10.630.10:FF:000086">
    <property type="entry name" value="cytochrome P450 90A1-like isoform X1"/>
    <property type="match status" value="1"/>
</dbReference>
<keyword evidence="1 3" id="KW-0479">Metal-binding</keyword>
<dbReference type="InterPro" id="IPR005299">
    <property type="entry name" value="MeTrfase_7"/>
</dbReference>
<dbReference type="InterPro" id="IPR036396">
    <property type="entry name" value="Cyt_P450_sf"/>
</dbReference>
<dbReference type="CDD" id="cd11043">
    <property type="entry name" value="CYP90-like"/>
    <property type="match status" value="1"/>
</dbReference>
<keyword evidence="3" id="KW-0349">Heme</keyword>
<dbReference type="PROSITE" id="PS00086">
    <property type="entry name" value="CYTOCHROME_P450"/>
    <property type="match status" value="1"/>
</dbReference>
<dbReference type="EMBL" id="JABCRI010000006">
    <property type="protein sequence ID" value="KAF8405263.1"/>
    <property type="molecule type" value="Genomic_DNA"/>
</dbReference>
<dbReference type="Gene3D" id="3.40.50.150">
    <property type="entry name" value="Vaccinia Virus protein VP39"/>
    <property type="match status" value="2"/>
</dbReference>
<dbReference type="SUPFAM" id="SSF53335">
    <property type="entry name" value="S-adenosyl-L-methionine-dependent methyltransferases"/>
    <property type="match status" value="2"/>
</dbReference>
<evidence type="ECO:0000256" key="1">
    <source>
        <dbReference type="ARBA" id="ARBA00022723"/>
    </source>
</evidence>
<name>A0A834ZHF8_TETSI</name>
<evidence type="ECO:0000313" key="4">
    <source>
        <dbReference type="EMBL" id="KAF8405263.1"/>
    </source>
</evidence>
<dbReference type="OMA" id="EMSHASK"/>
<evidence type="ECO:0000256" key="3">
    <source>
        <dbReference type="PIRSR" id="PIRSR602401-1"/>
    </source>
</evidence>
<keyword evidence="3" id="KW-0408">Iron</keyword>
<dbReference type="Proteomes" id="UP000655225">
    <property type="component" value="Unassembled WGS sequence"/>
</dbReference>
<dbReference type="OrthoDB" id="2789670at2759"/>
<comment type="cofactor">
    <cofactor evidence="3">
        <name>heme</name>
        <dbReference type="ChEBI" id="CHEBI:30413"/>
    </cofactor>
</comment>
<evidence type="ECO:0008006" key="6">
    <source>
        <dbReference type="Google" id="ProtNLM"/>
    </source>
</evidence>
<feature type="binding site" description="axial binding residue" evidence="3">
    <location>
        <position position="1131"/>
    </location>
    <ligand>
        <name>heme</name>
        <dbReference type="ChEBI" id="CHEBI:30413"/>
    </ligand>
    <ligandPart>
        <name>Fe</name>
        <dbReference type="ChEBI" id="CHEBI:18248"/>
    </ligandPart>
</feature>
<organism evidence="4 5">
    <name type="scientific">Tetracentron sinense</name>
    <name type="common">Spur-leaf</name>
    <dbReference type="NCBI Taxonomy" id="13715"/>
    <lineage>
        <taxon>Eukaryota</taxon>
        <taxon>Viridiplantae</taxon>
        <taxon>Streptophyta</taxon>
        <taxon>Embryophyta</taxon>
        <taxon>Tracheophyta</taxon>
        <taxon>Spermatophyta</taxon>
        <taxon>Magnoliopsida</taxon>
        <taxon>Trochodendrales</taxon>
        <taxon>Trochodendraceae</taxon>
        <taxon>Tetracentron</taxon>
    </lineage>
</organism>
<evidence type="ECO:0000313" key="5">
    <source>
        <dbReference type="Proteomes" id="UP000655225"/>
    </source>
</evidence>
<sequence>MEVMQVFHMNGGAGKTSYAMNSKVQHKIISIAKPLITEAVLNCYCTDFPESLGIADLGCSSGPNALLVVSEIMDAVYERCRHLGRPSPEFRVFLNDLPGNDFNTMFGYLPAFYNNLKEQKGSGFGPCYVAAMPGSFYGRLFPTKSLHFVHSSSSLHWLSQVPPCLDCKASTPLNKGKIYISRTSPPCVLEAYSKQFQQDFPLFLTSRSKEIVSGGRLVLSFIGRRTTDPSSEESCYHWELLAQALRDLVFEGVVEEEKVDSFNAPYYSPCPEEVKMEVEREGSFKMDRLEMFEIDWDGGECNSEDESCSSGERVAKTIRAVVESMLQCHFGRDIMDNLFRSPVNFTTKEEPPTLPNMDVEKVFHMTGGAGDTSYARNSSLQKRASDMVKHITMDTIQELYHTQTPKSLGIADLGCSSGPNTLSIIKEMFDAIYGTSRKILRPTPEFRVYLNDIPSNDFNSIFMALPDFYKELRKGRNDGSTSIFIAGVPGSFYGRLFPNNSLHFIHSSYSLHWLSRVPPVLYDGEGKSVNKGNIYISESSPPLVPEAYFMQFQEDFSLFLQSRSEELISGGRMVLILLGRRGPDHMERGNAFFWELLSRSFALLVSQGDVEEEKLDSYDIHFYAPSKDEIENEVRKEGSFTIDRLEMFEIKGDDEDAASYGTMVAMTVRAIQESLISHHFGEAIMDSLFENYGRLIDEEMAKEDIKPITFIIVLRKNVLLIFLSLFRIVTLLWYRTKSTAEIPPGSPGFPLIGETLEFLAANNSSKGFYDFVRIRRLRYGNCFKTNIFGKTHVFISSTESAKTILSNDFVSFTKRYIQSIAELVGDQSLLCASQEHHKLIRNRLLDLVSTTSISLFIRHFDELVVNTLSVWEQREVVVVLHDALKMTFNAMCKMLMTLESPDELEMLQEDIAQVCEAMLAFPLKLPWTRFYKGLKARKRVMNKLRKMINLRRQGLEEHHEDFLQSLLAEEKSSGDDAPLLTDLQIQENILTMIIAGQVTTASAMTWMVKYLDENQEVLETLRAQQLRLAKKNLLGSSLTLEDLNEMPYASKVVRESLRMASVVPWFPRVALQDCEIQGYKIRKGWIVNIDARSIHLDPTLYHDPTYFDPTRFDDESKPYSFLAFGTGGRTCLGMNLAKAMMLVFIHRLITTYRWKVIDPDSSLEKRALFTRLRSGCPVRVTPITPKNTLA</sequence>
<dbReference type="Pfam" id="PF03492">
    <property type="entry name" value="Methyltransf_7"/>
    <property type="match status" value="2"/>
</dbReference>
<comment type="caution">
    <text evidence="4">The sequence shown here is derived from an EMBL/GenBank/DDBJ whole genome shotgun (WGS) entry which is preliminary data.</text>
</comment>
<dbReference type="GO" id="GO:0005506">
    <property type="term" value="F:iron ion binding"/>
    <property type="evidence" value="ECO:0007669"/>
    <property type="project" value="InterPro"/>
</dbReference>
<dbReference type="InterPro" id="IPR002401">
    <property type="entry name" value="Cyt_P450_E_grp-I"/>
</dbReference>
<protein>
    <recommendedName>
        <fullName evidence="6">Cytochrome P450</fullName>
    </recommendedName>
</protein>
<dbReference type="GO" id="GO:0016705">
    <property type="term" value="F:oxidoreductase activity, acting on paired donors, with incorporation or reduction of molecular oxygen"/>
    <property type="evidence" value="ECO:0007669"/>
    <property type="project" value="InterPro"/>
</dbReference>
<dbReference type="InterPro" id="IPR042086">
    <property type="entry name" value="MeTrfase_capping"/>
</dbReference>
<evidence type="ECO:0000256" key="2">
    <source>
        <dbReference type="ARBA" id="ARBA00022842"/>
    </source>
</evidence>
<dbReference type="Gene3D" id="1.10.630.10">
    <property type="entry name" value="Cytochrome P450"/>
    <property type="match status" value="1"/>
</dbReference>
<dbReference type="Pfam" id="PF00067">
    <property type="entry name" value="p450"/>
    <property type="match status" value="1"/>
</dbReference>
<dbReference type="PRINTS" id="PR00463">
    <property type="entry name" value="EP450I"/>
</dbReference>
<dbReference type="PANTHER" id="PTHR31009">
    <property type="entry name" value="S-ADENOSYL-L-METHIONINE:CARBOXYL METHYLTRANSFERASE FAMILY PROTEIN"/>
    <property type="match status" value="1"/>
</dbReference>
<dbReference type="AlphaFoldDB" id="A0A834ZHF8"/>
<dbReference type="GO" id="GO:0020037">
    <property type="term" value="F:heme binding"/>
    <property type="evidence" value="ECO:0007669"/>
    <property type="project" value="InterPro"/>
</dbReference>
<dbReference type="Gene3D" id="1.10.1200.270">
    <property type="entry name" value="Methyltransferase, alpha-helical capping domain"/>
    <property type="match status" value="2"/>
</dbReference>
<dbReference type="SUPFAM" id="SSF48264">
    <property type="entry name" value="Cytochrome P450"/>
    <property type="match status" value="1"/>
</dbReference>
<dbReference type="InterPro" id="IPR001128">
    <property type="entry name" value="Cyt_P450"/>
</dbReference>
<keyword evidence="2" id="KW-0460">Magnesium</keyword>
<reference evidence="4 5" key="1">
    <citation type="submission" date="2020-04" db="EMBL/GenBank/DDBJ databases">
        <title>Plant Genome Project.</title>
        <authorList>
            <person name="Zhang R.-G."/>
        </authorList>
    </citation>
    <scope>NUCLEOTIDE SEQUENCE [LARGE SCALE GENOMIC DNA]</scope>
    <source>
        <strain evidence="4">YNK0</strain>
        <tissue evidence="4">Leaf</tissue>
    </source>
</reference>
<dbReference type="GO" id="GO:0008168">
    <property type="term" value="F:methyltransferase activity"/>
    <property type="evidence" value="ECO:0007669"/>
    <property type="project" value="InterPro"/>
</dbReference>
<dbReference type="FunFam" id="3.40.50.150:FF:000794">
    <property type="entry name" value="Jasmonate O-methyltransferase, putative"/>
    <property type="match status" value="1"/>
</dbReference>
<dbReference type="InterPro" id="IPR029063">
    <property type="entry name" value="SAM-dependent_MTases_sf"/>
</dbReference>
<accession>A0A834ZHF8</accession>
<gene>
    <name evidence="4" type="ORF">HHK36_010164</name>
</gene>
<dbReference type="GO" id="GO:0004497">
    <property type="term" value="F:monooxygenase activity"/>
    <property type="evidence" value="ECO:0007669"/>
    <property type="project" value="InterPro"/>
</dbReference>
<proteinExistence type="predicted"/>
<dbReference type="PRINTS" id="PR00385">
    <property type="entry name" value="P450"/>
</dbReference>